<comment type="caution">
    <text evidence="1">The sequence shown here is derived from an EMBL/GenBank/DDBJ whole genome shotgun (WGS) entry which is preliminary data.</text>
</comment>
<dbReference type="PANTHER" id="PTHR33710:SF80">
    <property type="entry name" value="ENDONUCLEASE_EXONUCLEASE_PHOSPHATASE"/>
    <property type="match status" value="1"/>
</dbReference>
<dbReference type="PANTHER" id="PTHR33710">
    <property type="entry name" value="BNAC02G09200D PROTEIN"/>
    <property type="match status" value="1"/>
</dbReference>
<reference evidence="1 2" key="1">
    <citation type="journal article" date="2021" name="BMC Genomics">
        <title>Datura genome reveals duplications of psychoactive alkaloid biosynthetic genes and high mutation rate following tissue culture.</title>
        <authorList>
            <person name="Rajewski A."/>
            <person name="Carter-House D."/>
            <person name="Stajich J."/>
            <person name="Litt A."/>
        </authorList>
    </citation>
    <scope>NUCLEOTIDE SEQUENCE [LARGE SCALE GENOMIC DNA]</scope>
    <source>
        <strain evidence="1">AR-01</strain>
    </source>
</reference>
<gene>
    <name evidence="1" type="ORF">HAX54_022664</name>
</gene>
<dbReference type="Proteomes" id="UP000823775">
    <property type="component" value="Unassembled WGS sequence"/>
</dbReference>
<feature type="non-terminal residue" evidence="1">
    <location>
        <position position="1"/>
    </location>
</feature>
<dbReference type="EMBL" id="JACEIK010027385">
    <property type="protein sequence ID" value="MCE5166618.1"/>
    <property type="molecule type" value="Genomic_DNA"/>
</dbReference>
<accession>A0ABS8Y4H6</accession>
<name>A0ABS8Y4H6_DATST</name>
<protein>
    <submittedName>
        <fullName evidence="1">Uncharacterized protein</fullName>
    </submittedName>
</protein>
<evidence type="ECO:0000313" key="1">
    <source>
        <dbReference type="EMBL" id="MCE5166618.1"/>
    </source>
</evidence>
<sequence>AEDRAYGNPVQVAEVKDFREWIVSSGIVEMKTIGRRYTWTNNHVCSKIDWVSCNSAWMNYFPLIEAMPDYSQGVHIKSGGSIQGNIWNKHKNVRDAMKLLNRMEFSNASQRVREAKDKLQEVQTSMLECSLSAKLIAAEKEAKEQLDK</sequence>
<proteinExistence type="predicted"/>
<keyword evidence="2" id="KW-1185">Reference proteome</keyword>
<evidence type="ECO:0000313" key="2">
    <source>
        <dbReference type="Proteomes" id="UP000823775"/>
    </source>
</evidence>
<organism evidence="1 2">
    <name type="scientific">Datura stramonium</name>
    <name type="common">Jimsonweed</name>
    <name type="synonym">Common thornapple</name>
    <dbReference type="NCBI Taxonomy" id="4076"/>
    <lineage>
        <taxon>Eukaryota</taxon>
        <taxon>Viridiplantae</taxon>
        <taxon>Streptophyta</taxon>
        <taxon>Embryophyta</taxon>
        <taxon>Tracheophyta</taxon>
        <taxon>Spermatophyta</taxon>
        <taxon>Magnoliopsida</taxon>
        <taxon>eudicotyledons</taxon>
        <taxon>Gunneridae</taxon>
        <taxon>Pentapetalae</taxon>
        <taxon>asterids</taxon>
        <taxon>lamiids</taxon>
        <taxon>Solanales</taxon>
        <taxon>Solanaceae</taxon>
        <taxon>Solanoideae</taxon>
        <taxon>Datureae</taxon>
        <taxon>Datura</taxon>
    </lineage>
</organism>